<dbReference type="EMBL" id="LSRX01001637">
    <property type="protein sequence ID" value="OLP78252.1"/>
    <property type="molecule type" value="Genomic_DNA"/>
</dbReference>
<dbReference type="Proteomes" id="UP000186817">
    <property type="component" value="Unassembled WGS sequence"/>
</dbReference>
<proteinExistence type="predicted"/>
<protein>
    <submittedName>
        <fullName evidence="1">Uncharacterized protein</fullName>
    </submittedName>
</protein>
<gene>
    <name evidence="1" type="ORF">AK812_SmicGene41589</name>
</gene>
<accession>A0A1Q9C5Q1</accession>
<evidence type="ECO:0000313" key="1">
    <source>
        <dbReference type="EMBL" id="OLP78252.1"/>
    </source>
</evidence>
<evidence type="ECO:0000313" key="2">
    <source>
        <dbReference type="Proteomes" id="UP000186817"/>
    </source>
</evidence>
<organism evidence="1 2">
    <name type="scientific">Symbiodinium microadriaticum</name>
    <name type="common">Dinoflagellate</name>
    <name type="synonym">Zooxanthella microadriatica</name>
    <dbReference type="NCBI Taxonomy" id="2951"/>
    <lineage>
        <taxon>Eukaryota</taxon>
        <taxon>Sar</taxon>
        <taxon>Alveolata</taxon>
        <taxon>Dinophyceae</taxon>
        <taxon>Suessiales</taxon>
        <taxon>Symbiodiniaceae</taxon>
        <taxon>Symbiodinium</taxon>
    </lineage>
</organism>
<sequence length="160" mass="18373">MVKDAKEKPSEAFFQLVSVVNDDRLQSFITELSSHNKMEQKVKQIIDLTLPYVGTEFEGVIIVADTCRNIAKRSMEALLVEVFGDNTGNVQWVKLFCPAIPIAIHGDEGQGKKKRSPMVLSWSIVNHRKKNILLYKWAMQDSSWQQSRQDIEQDLQWYCG</sequence>
<comment type="caution">
    <text evidence="1">The sequence shown here is derived from an EMBL/GenBank/DDBJ whole genome shotgun (WGS) entry which is preliminary data.</text>
</comment>
<reference evidence="1 2" key="1">
    <citation type="submission" date="2016-02" db="EMBL/GenBank/DDBJ databases">
        <title>Genome analysis of coral dinoflagellate symbionts highlights evolutionary adaptations to a symbiotic lifestyle.</title>
        <authorList>
            <person name="Aranda M."/>
            <person name="Li Y."/>
            <person name="Liew Y.J."/>
            <person name="Baumgarten S."/>
            <person name="Simakov O."/>
            <person name="Wilson M."/>
            <person name="Piel J."/>
            <person name="Ashoor H."/>
            <person name="Bougouffa S."/>
            <person name="Bajic V.B."/>
            <person name="Ryu T."/>
            <person name="Ravasi T."/>
            <person name="Bayer T."/>
            <person name="Micklem G."/>
            <person name="Kim H."/>
            <person name="Bhak J."/>
            <person name="Lajeunesse T.C."/>
            <person name="Voolstra C.R."/>
        </authorList>
    </citation>
    <scope>NUCLEOTIDE SEQUENCE [LARGE SCALE GENOMIC DNA]</scope>
    <source>
        <strain evidence="1 2">CCMP2467</strain>
    </source>
</reference>
<name>A0A1Q9C5Q1_SYMMI</name>
<dbReference type="AlphaFoldDB" id="A0A1Q9C5Q1"/>
<keyword evidence="2" id="KW-1185">Reference proteome</keyword>